<feature type="domain" description="RNase H type-1" evidence="3">
    <location>
        <begin position="2450"/>
        <end position="2517"/>
    </location>
</feature>
<dbReference type="PROSITE" id="PS50879">
    <property type="entry name" value="RNASE_H_1"/>
    <property type="match status" value="1"/>
</dbReference>
<evidence type="ECO:0000259" key="3">
    <source>
        <dbReference type="PROSITE" id="PS50879"/>
    </source>
</evidence>
<dbReference type="Proteomes" id="UP001152797">
    <property type="component" value="Unassembled WGS sequence"/>
</dbReference>
<feature type="region of interest" description="Disordered" evidence="2">
    <location>
        <begin position="178"/>
        <end position="198"/>
    </location>
</feature>
<evidence type="ECO:0000313" key="4">
    <source>
        <dbReference type="EMBL" id="CAI4019538.1"/>
    </source>
</evidence>
<protein>
    <recommendedName>
        <fullName evidence="3">RNase H type-1 domain-containing protein</fullName>
    </recommendedName>
</protein>
<evidence type="ECO:0000313" key="5">
    <source>
        <dbReference type="EMBL" id="CAL1172913.1"/>
    </source>
</evidence>
<feature type="non-terminal residue" evidence="4">
    <location>
        <position position="1"/>
    </location>
</feature>
<dbReference type="GO" id="GO:0003676">
    <property type="term" value="F:nucleic acid binding"/>
    <property type="evidence" value="ECO:0007669"/>
    <property type="project" value="InterPro"/>
</dbReference>
<feature type="region of interest" description="Disordered" evidence="2">
    <location>
        <begin position="1"/>
        <end position="25"/>
    </location>
</feature>
<evidence type="ECO:0000256" key="2">
    <source>
        <dbReference type="SAM" id="MobiDB-lite"/>
    </source>
</evidence>
<reference evidence="5" key="2">
    <citation type="submission" date="2024-04" db="EMBL/GenBank/DDBJ databases">
        <authorList>
            <person name="Chen Y."/>
            <person name="Shah S."/>
            <person name="Dougan E. K."/>
            <person name="Thang M."/>
            <person name="Chan C."/>
        </authorList>
    </citation>
    <scope>NUCLEOTIDE SEQUENCE [LARGE SCALE GENOMIC DNA]</scope>
</reference>
<dbReference type="InterPro" id="IPR036691">
    <property type="entry name" value="Endo/exonu/phosph_ase_sf"/>
</dbReference>
<proteinExistence type="predicted"/>
<dbReference type="InterPro" id="IPR002156">
    <property type="entry name" value="RNaseH_domain"/>
</dbReference>
<sequence>MPAEPAQANSDTDQSKAGESHATVTGFGASEAGTFASVPVENASVKPVVSVPESAAVGPTHKDSFATDNEGQGRPLAEHMSEQIAKDLEPDCENFHLAKLPDDMQTPPSVGTSRPVVTATIHPTTGGISFPMSQSSLKPSQVSTAGELLNRTHRPIAPDQMQGKFSEADSLSAKASSTVKGFKQRETSHEFASSAPKRQCPARPLFQAMPGVSNTSGPSPMERDRNDQGTVSGFSAVGGLLAFRKPTAPIDSTQSAEVQPVAREPQQIIDSHPKQCDQNLAKSILTGKVAILDLDTQTYHSISIDAGQTAADLQLAVQRLTGHEVQIIDCLGNALTHADSLEGHKLLAIGTDIKAPMQSLKFRNAELVQLSRKDALFRQLGAVATDEMSFYLQGLEKQGSFGVVAPLILSDLADITTLAEAWMTEALGISGTVVSAVWHNYHWILMVISQTPEGYFVQTTVAGVDIWPLMFPTVASADFQVQVPYDLPSEFPEDCGFQTFAWVTHVALQIPLKAMSYGTAANWRALFWQHLLMHGESPSEFIMLLGGVQVDHMDDKNSPAHGSSDVRDELEVPALPLFQAMPLVSNTLGPSHVPIAESVIATCPGDHGKIAAGVRADKEISAPAQSQLQVRSPSTNTLQPKVVLKAVLNNDDESRNHALVVEMADDVPTPTRFHAMPSVSNTGGPSHGLSTQPSAGGTIANHHAQSSGEADEVELLANAINAGHTILLDFDDMTYHVLPICDAACQVNEVVFSVLGRDAEVYDLLGRPLKPSTQHGLHRLIATGQDPQLLAAQLTLRTCALEQCNRTTALFHQAGAVADDEMTYYLQRMAQQHHCEYLQPLICGKEGSSDRLEWGERLAFVTCPTITAVWHNNHWFPFLATPADHAVEISSCPEGFRLWNQIASSAVVWSPASTVDLPTCFREDCGFQVIAWLLGALGLQSPHAMTEHTAICHRLNFWYDHLWSALKSHTQRFVLGGQSELETAVATMLREHGVFTNRVLDRTKSVLQQLGQQPVTQALRSARPWAALKALANEHTPKIRLIWEDEFSHVVKSRTGKDNKFGTKKKTSRPQQSAVFTPQDVAIPEGVFCQQSGAPLAQIPARNISPNAKGVVVLSEAELQPYSQQKTISKESLAFLVLAPFSQEIQMQGETIRFPAQSTATSEPVLLSAVLIQKGASPVTRLTPKQPVCVDTVPTQTLKILLYRDQAPKGWEEIVDRPVKAILDILPCLRLCKMPDCHCQGWHPTDEDAAEPILDIWQRDWMTQHFKRSKPAEAAIFSCMMRVTAKAFQAVDSQSGTTGLYIEARAHDGRSQDERFHTVWLPKSSYEEALAKQSTAEIPSCLVRVTNRFGLRVSVEQAKALHNFIRPEVPFLAGTAKSTWILGPVPYGTTRKALTKLFETWGWSAKPLQPTGPSADRTGLRWQVVAEGPPAHYVYTLSHGDVLIVKSDPTDAKTLALGQAEASAVTRGAVAQQHSMQDPWAAAAARLPSAQPTGLSSAQISSWEASITQRVLQQVQSKDTDAVMVAEDEGRISALEHQVRQMQQQQQGLTKQQQSLERKVELIGSQVESQTQKIQNHMDERLADQFARIEALLSKRPRVTGGHFFVQNMWLQGAVAYGYAHQSDSAKTRAMTEELLQDITQQVLPNKNKFAFIAGDWNQHYDSLHETKLWESWGWKEIQDIAFERWQVEPGTTCKRTSRKDFLFLSPSLQQLVQSVSNDWAQFPDHSVLSAYLAFPDAHIPEAKWVKPMPIVYKDQQEVQAIRQAECAAFNEAEDPSSQYAKIFGDFEQVVHRVKRSHGSPGLLPQQKEISAQEHKFRLWRAILNAPGFGSSFANWWPTRATQNASDPLLIPRLAPAWKLAMAILAAFRIELQACENMLLQHRRERNVAKYEADANQIFRDVRKPGPEPVQVIVAHKDMTVLEVVDQWTVQCDPAPPKENWQPWKSCHGVHSPVQINDQQVQFSQPHGLSPGEKLTRTDLLGSVAEIHQAFTQEWSRLWDKHLHLPAGHWTELHDFIQTQLPAGEMAYTPISLNTWKETIAAKKSRAAVGLDGVAKADLMAMPDALHIRLLSLLHEAERSGVRSGTGFPEGCALSVAAMGLCNLVIHSFMAVRCPRVLMFSYVDNLELLSDSTDDALDGLRALQNFTTFLGVPCDSNKTYAWALDTQGRQQLKDSHLPVHLQQKDLGAHVQYCGRQTNGAVKQKCADLQALWPSLAQSPAPLKHKLRVLTAVAWPRALHASSTVHLAEAILTDLRAGAMKGLRLDKSGAAPSLQFGLSQAPHQDPGFFVLWQSLFQFRKFSDLSVASSTLALACWTPDRLKKPGPCGVLAARLTSLGWTYVQHFKFLDQDGELIDIMHCPIQELKFRCKRAWYHRVGAEHAYRKGFKGLALVDVPTSVQVPPAVLSQVDALPQCTAERGWMVEPAEVRHFKHVLQSLPSYVGVSQALDFSSGEIDLFTDGSCLSPHIPVARLASWSLVQAVGHPEDRQFRTLANGAVPGQWQTILRAELRAVVEAAH</sequence>
<evidence type="ECO:0000313" key="6">
    <source>
        <dbReference type="Proteomes" id="UP001152797"/>
    </source>
</evidence>
<dbReference type="EMBL" id="CAMXCT010006756">
    <property type="protein sequence ID" value="CAI4019538.1"/>
    <property type="molecule type" value="Genomic_DNA"/>
</dbReference>
<organism evidence="4">
    <name type="scientific">Cladocopium goreaui</name>
    <dbReference type="NCBI Taxonomy" id="2562237"/>
    <lineage>
        <taxon>Eukaryota</taxon>
        <taxon>Sar</taxon>
        <taxon>Alveolata</taxon>
        <taxon>Dinophyceae</taxon>
        <taxon>Suessiales</taxon>
        <taxon>Symbiodiniaceae</taxon>
        <taxon>Cladocopium</taxon>
    </lineage>
</organism>
<accession>A0A9P1M587</accession>
<comment type="caution">
    <text evidence="4">The sequence shown here is derived from an EMBL/GenBank/DDBJ whole genome shotgun (WGS) entry which is preliminary data.</text>
</comment>
<dbReference type="OrthoDB" id="407509at2759"/>
<evidence type="ECO:0000256" key="1">
    <source>
        <dbReference type="SAM" id="Coils"/>
    </source>
</evidence>
<gene>
    <name evidence="4" type="ORF">C1SCF055_LOCUS44033</name>
</gene>
<feature type="coiled-coil region" evidence="1">
    <location>
        <begin position="1525"/>
        <end position="1559"/>
    </location>
</feature>
<dbReference type="EMBL" id="CAMXCT020006756">
    <property type="protein sequence ID" value="CAL1172913.1"/>
    <property type="molecule type" value="Genomic_DNA"/>
</dbReference>
<name>A0A9P1M587_9DINO</name>
<keyword evidence="1" id="KW-0175">Coiled coil</keyword>
<keyword evidence="6" id="KW-1185">Reference proteome</keyword>
<feature type="region of interest" description="Disordered" evidence="2">
    <location>
        <begin position="53"/>
        <end position="73"/>
    </location>
</feature>
<dbReference type="SUPFAM" id="SSF56219">
    <property type="entry name" value="DNase I-like"/>
    <property type="match status" value="1"/>
</dbReference>
<dbReference type="EMBL" id="CAMXCT030006756">
    <property type="protein sequence ID" value="CAL4806850.1"/>
    <property type="molecule type" value="Genomic_DNA"/>
</dbReference>
<reference evidence="4" key="1">
    <citation type="submission" date="2022-10" db="EMBL/GenBank/DDBJ databases">
        <authorList>
            <person name="Chen Y."/>
            <person name="Dougan E. K."/>
            <person name="Chan C."/>
            <person name="Rhodes N."/>
            <person name="Thang M."/>
        </authorList>
    </citation>
    <scope>NUCLEOTIDE SEQUENCE</scope>
</reference>
<dbReference type="GO" id="GO:0004523">
    <property type="term" value="F:RNA-DNA hybrid ribonuclease activity"/>
    <property type="evidence" value="ECO:0007669"/>
    <property type="project" value="InterPro"/>
</dbReference>